<evidence type="ECO:0000256" key="4">
    <source>
        <dbReference type="ARBA" id="ARBA00022989"/>
    </source>
</evidence>
<evidence type="ECO:0000313" key="8">
    <source>
        <dbReference type="Proteomes" id="UP000198565"/>
    </source>
</evidence>
<feature type="transmembrane region" description="Helical" evidence="6">
    <location>
        <begin position="356"/>
        <end position="376"/>
    </location>
</feature>
<feature type="transmembrane region" description="Helical" evidence="6">
    <location>
        <begin position="271"/>
        <end position="293"/>
    </location>
</feature>
<protein>
    <submittedName>
        <fullName evidence="7">Na+-driven multidrug efflux pump</fullName>
    </submittedName>
</protein>
<dbReference type="OrthoDB" id="2768901at2"/>
<evidence type="ECO:0000256" key="1">
    <source>
        <dbReference type="ARBA" id="ARBA00004141"/>
    </source>
</evidence>
<keyword evidence="8" id="KW-1185">Reference proteome</keyword>
<dbReference type="AlphaFoldDB" id="A0A1I4HWY8"/>
<dbReference type="RefSeq" id="WP_091481107.1">
    <property type="nucleotide sequence ID" value="NZ_FOTR01000001.1"/>
</dbReference>
<dbReference type="EMBL" id="FOTR01000001">
    <property type="protein sequence ID" value="SFL46695.1"/>
    <property type="molecule type" value="Genomic_DNA"/>
</dbReference>
<keyword evidence="5 6" id="KW-0472">Membrane</keyword>
<sequence>MNKEKAIPKSDYDQVTFRTLLYFFIPLGLSASLVTISHVIINSTLARAPEPAVVIASYSVAMSLFGLLERCAVILRQTCSTLVRDKISYKLMKNATLYVLSAIFLLSLILAYSPLGKGFFSVLLGVSDRMLEPTLNAYRVLMFVTIFSGIRCLYQGVIISNLKTKWLTIGMFVRLIIMAFLAWLLLRNGWVNHGYIGAYIFLAGMAIEALVSVLEGRLIVRELPQKKEEHRIFQQSQIFRFYSPLMVASLIAVSVTPTINAVLGWSTKAEIAIASYAVALSVVHLLNSIASYIHQIVINFYQQDQRSVIRFTVIMSLIPSLMLTVFAYSPVGVWIFQHIIGVSGELLDHSILALRFFVLFTLCFPWIDFANGILMIRNKTKVMSFSQTGNVVAAVTALFILIYVFPSGGGSIGALAQSIGFLIELIILLLFLNATSENPKWMKFLKVFTRRKKAYVN</sequence>
<evidence type="ECO:0000313" key="7">
    <source>
        <dbReference type="EMBL" id="SFL46695.1"/>
    </source>
</evidence>
<organism evidence="7 8">
    <name type="scientific">Gracilibacillus orientalis</name>
    <dbReference type="NCBI Taxonomy" id="334253"/>
    <lineage>
        <taxon>Bacteria</taxon>
        <taxon>Bacillati</taxon>
        <taxon>Bacillota</taxon>
        <taxon>Bacilli</taxon>
        <taxon>Bacillales</taxon>
        <taxon>Bacillaceae</taxon>
        <taxon>Gracilibacillus</taxon>
    </lineage>
</organism>
<evidence type="ECO:0000256" key="2">
    <source>
        <dbReference type="ARBA" id="ARBA00022448"/>
    </source>
</evidence>
<feature type="transmembrane region" description="Helical" evidence="6">
    <location>
        <begin position="313"/>
        <end position="336"/>
    </location>
</feature>
<dbReference type="InterPro" id="IPR009887">
    <property type="entry name" value="ANKH"/>
</dbReference>
<reference evidence="8" key="1">
    <citation type="submission" date="2016-10" db="EMBL/GenBank/DDBJ databases">
        <authorList>
            <person name="Varghese N."/>
            <person name="Submissions S."/>
        </authorList>
    </citation>
    <scope>NUCLEOTIDE SEQUENCE [LARGE SCALE GENOMIC DNA]</scope>
    <source>
        <strain evidence="8">CGMCC 1.4250</strain>
    </source>
</reference>
<keyword evidence="4 6" id="KW-1133">Transmembrane helix</keyword>
<keyword evidence="3 6" id="KW-0812">Transmembrane</keyword>
<dbReference type="PANTHER" id="PTHR28384">
    <property type="entry name" value="PROGRESSIVE ANKYLOSIS PROTEIN HOMOLOG"/>
    <property type="match status" value="1"/>
</dbReference>
<dbReference type="PANTHER" id="PTHR28384:SF1">
    <property type="entry name" value="PROGRESSIVE ANKYLOSIS PROTEIN HOMOLOG"/>
    <property type="match status" value="1"/>
</dbReference>
<feature type="transmembrane region" description="Helical" evidence="6">
    <location>
        <begin position="20"/>
        <end position="41"/>
    </location>
</feature>
<dbReference type="Proteomes" id="UP000198565">
    <property type="component" value="Unassembled WGS sequence"/>
</dbReference>
<feature type="transmembrane region" description="Helical" evidence="6">
    <location>
        <begin position="388"/>
        <end position="406"/>
    </location>
</feature>
<feature type="transmembrane region" description="Helical" evidence="6">
    <location>
        <begin position="166"/>
        <end position="186"/>
    </location>
</feature>
<dbReference type="GO" id="GO:0005886">
    <property type="term" value="C:plasma membrane"/>
    <property type="evidence" value="ECO:0007669"/>
    <property type="project" value="TreeGrafter"/>
</dbReference>
<dbReference type="GO" id="GO:0035435">
    <property type="term" value="P:phosphate ion transmembrane transport"/>
    <property type="evidence" value="ECO:0007669"/>
    <property type="project" value="InterPro"/>
</dbReference>
<dbReference type="GO" id="GO:0005315">
    <property type="term" value="F:phosphate transmembrane transporter activity"/>
    <property type="evidence" value="ECO:0007669"/>
    <property type="project" value="InterPro"/>
</dbReference>
<feature type="transmembrane region" description="Helical" evidence="6">
    <location>
        <begin position="412"/>
        <end position="432"/>
    </location>
</feature>
<feature type="transmembrane region" description="Helical" evidence="6">
    <location>
        <begin position="95"/>
        <end position="115"/>
    </location>
</feature>
<comment type="subcellular location">
    <subcellularLocation>
        <location evidence="1">Membrane</location>
        <topology evidence="1">Multi-pass membrane protein</topology>
    </subcellularLocation>
</comment>
<evidence type="ECO:0000256" key="6">
    <source>
        <dbReference type="SAM" id="Phobius"/>
    </source>
</evidence>
<feature type="transmembrane region" description="Helical" evidence="6">
    <location>
        <begin position="53"/>
        <end position="75"/>
    </location>
</feature>
<feature type="transmembrane region" description="Helical" evidence="6">
    <location>
        <begin position="241"/>
        <end position="265"/>
    </location>
</feature>
<dbReference type="GO" id="GO:0030504">
    <property type="term" value="F:inorganic diphosphate transmembrane transporter activity"/>
    <property type="evidence" value="ECO:0007669"/>
    <property type="project" value="TreeGrafter"/>
</dbReference>
<name>A0A1I4HWY8_9BACI</name>
<gene>
    <name evidence="7" type="ORF">SAMN04487943_101696</name>
</gene>
<keyword evidence="2" id="KW-0813">Transport</keyword>
<evidence type="ECO:0000256" key="5">
    <source>
        <dbReference type="ARBA" id="ARBA00023136"/>
    </source>
</evidence>
<accession>A0A1I4HWY8</accession>
<proteinExistence type="predicted"/>
<feature type="transmembrane region" description="Helical" evidence="6">
    <location>
        <begin position="198"/>
        <end position="220"/>
    </location>
</feature>
<evidence type="ECO:0000256" key="3">
    <source>
        <dbReference type="ARBA" id="ARBA00022692"/>
    </source>
</evidence>
<dbReference type="STRING" id="334253.SAMN04487943_101696"/>
<feature type="transmembrane region" description="Helical" evidence="6">
    <location>
        <begin position="135"/>
        <end position="154"/>
    </location>
</feature>